<proteinExistence type="predicted"/>
<dbReference type="EMBL" id="OE180431">
    <property type="protein sequence ID" value="CAD7571286.1"/>
    <property type="molecule type" value="Genomic_DNA"/>
</dbReference>
<accession>A0A7R9J220</accession>
<organism evidence="1">
    <name type="scientific">Timema californicum</name>
    <name type="common">California timema</name>
    <name type="synonym">Walking stick</name>
    <dbReference type="NCBI Taxonomy" id="61474"/>
    <lineage>
        <taxon>Eukaryota</taxon>
        <taxon>Metazoa</taxon>
        <taxon>Ecdysozoa</taxon>
        <taxon>Arthropoda</taxon>
        <taxon>Hexapoda</taxon>
        <taxon>Insecta</taxon>
        <taxon>Pterygota</taxon>
        <taxon>Neoptera</taxon>
        <taxon>Polyneoptera</taxon>
        <taxon>Phasmatodea</taxon>
        <taxon>Timematodea</taxon>
        <taxon>Timematoidea</taxon>
        <taxon>Timematidae</taxon>
        <taxon>Timema</taxon>
    </lineage>
</organism>
<name>A0A7R9J220_TIMCA</name>
<evidence type="ECO:0000313" key="1">
    <source>
        <dbReference type="EMBL" id="CAD7571286.1"/>
    </source>
</evidence>
<dbReference type="AlphaFoldDB" id="A0A7R9J220"/>
<gene>
    <name evidence="1" type="ORF">TCMB3V08_LOCUS3962</name>
</gene>
<protein>
    <submittedName>
        <fullName evidence="1">(California timema) hypothetical protein</fullName>
    </submittedName>
</protein>
<reference evidence="1" key="1">
    <citation type="submission" date="2020-11" db="EMBL/GenBank/DDBJ databases">
        <authorList>
            <person name="Tran Van P."/>
        </authorList>
    </citation>
    <scope>NUCLEOTIDE SEQUENCE</scope>
</reference>
<sequence length="273" mass="31126">MVHPTEIRTSISLSSAVELNTTSALANYATEAVVSSRVGHTNPLSVAVWPVAQMEGGTALRPEPFTLSWKWRDRNKKGHSERKEKQNTGVELVDYWFRLSLYWGIGKVELEEVNPHLRGGRVENHLVKTTPSSPDRDSNLNIPVLSSRAQHDKRVSQLRNRGGRVKSNSWFIFLLGSRVRSNYLSQRVHGSHDQLAWCTNLVMRHSPSLGYGMDFLLLYKTRRDSPTLVWSLWVFPCMTSHSQFDPFILLDVRREGIASKGEESSQWDERGEI</sequence>